<dbReference type="InterPro" id="IPR013783">
    <property type="entry name" value="Ig-like_fold"/>
</dbReference>
<dbReference type="Gene3D" id="2.130.10.30">
    <property type="entry name" value="Regulator of chromosome condensation 1/beta-lactamase-inhibitor protein II"/>
    <property type="match status" value="2"/>
</dbReference>
<dbReference type="InterPro" id="IPR022409">
    <property type="entry name" value="PKD/Chitinase_dom"/>
</dbReference>
<proteinExistence type="predicted"/>
<name>A0A1H9XUD5_9PSEU</name>
<dbReference type="PANTHER" id="PTHR45982:SF1">
    <property type="entry name" value="REGULATOR OF CHROMOSOME CONDENSATION"/>
    <property type="match status" value="1"/>
</dbReference>
<dbReference type="AlphaFoldDB" id="A0A1H9XUD5"/>
<feature type="region of interest" description="Disordered" evidence="1">
    <location>
        <begin position="353"/>
        <end position="404"/>
    </location>
</feature>
<feature type="domain" description="PKD" evidence="2">
    <location>
        <begin position="434"/>
        <end position="479"/>
    </location>
</feature>
<dbReference type="GO" id="GO:0005975">
    <property type="term" value="P:carbohydrate metabolic process"/>
    <property type="evidence" value="ECO:0007669"/>
    <property type="project" value="UniProtKB-ARBA"/>
</dbReference>
<dbReference type="Pfam" id="PF18911">
    <property type="entry name" value="PKD_4"/>
    <property type="match status" value="1"/>
</dbReference>
<evidence type="ECO:0000313" key="3">
    <source>
        <dbReference type="EMBL" id="SES49303.1"/>
    </source>
</evidence>
<dbReference type="SUPFAM" id="SSF49299">
    <property type="entry name" value="PKD domain"/>
    <property type="match status" value="2"/>
</dbReference>
<sequence length="849" mass="88217">MLSVIAALTGAVVVAGPGYETSQARMHSGAVWLASERVGQATLVDGASAEVKAQVVVGDPSTALNVTQQGDAALVLDERTGALRRVDSATEEVTPTVSVLPASDGVVVLPSPDALRVIDVHSGVAVAADPVTLAPIGEPERLAGRIRPGSGVVDGEGRVWAIDDETGDVVWLSEGERRVRAAGTGNGRLAITKGLPALVDPEHGTVQLIHPESGGVSRTLRPELRPEDDVVVSGSPGLARVLIVIPSRGELITCTFDAGSCTAPVKVAAAGAGLGALVEVDDHAVVPDHSTGQVTIVDLGTSRVVAQRRLFDQPAPFELITRDDIVFFNDPESSKAGVLDLWGDVRTITKYADDPATPALPQVSEGKPSDDVKKTGRQTPDAGLGLPSLSGDPGRRVPGPTASILVKPGNRGEIGDEFELTFVLQPAVNATIGWSFGDGAGASGFSARHRWTEPGTYAVRATATFGTGKQAVAETRVIVDPPDSPPAITELNVRRPKPVVGEPVDFSADTTRDPDRWEWTVIRAGKPAPEMTARTAEFSHAFTAAGQYVVTLTIAKGSRTAQSSRQFSVGQGSVKAWGREVERLALEPPREAESGVIAIDAGLNHVLALKADGRVIAWGDNAFRQSDVPPQALSGVTAISAGGDHSLALKADGSVIAWGSNDGGESDVPDEAQHNVVAISAGSFDSMALNEDGRVIVWGPSSSLQPVPEAATSGVIGIEAGFPRCTAWKEDGSIIVWPFGEEASGRIDGEVRAAGFSESVTLALGENGSVTSWGFLSSPLAFVPEAAKSGVVGLNFGQQHVLALKNDGTMLGWGLEYDFEPPPPPEYNRGVTAVAAGKGFNLVLQDGLN</sequence>
<dbReference type="PANTHER" id="PTHR45982">
    <property type="entry name" value="REGULATOR OF CHROMOSOME CONDENSATION"/>
    <property type="match status" value="1"/>
</dbReference>
<protein>
    <submittedName>
        <fullName evidence="3">Alpha-tubulin suppressor</fullName>
    </submittedName>
</protein>
<dbReference type="Gene3D" id="2.60.40.10">
    <property type="entry name" value="Immunoglobulins"/>
    <property type="match status" value="1"/>
</dbReference>
<dbReference type="CDD" id="cd00146">
    <property type="entry name" value="PKD"/>
    <property type="match status" value="1"/>
</dbReference>
<dbReference type="PROSITE" id="PS50093">
    <property type="entry name" value="PKD"/>
    <property type="match status" value="2"/>
</dbReference>
<dbReference type="InterPro" id="IPR035986">
    <property type="entry name" value="PKD_dom_sf"/>
</dbReference>
<dbReference type="Pfam" id="PF13540">
    <property type="entry name" value="RCC1_2"/>
    <property type="match status" value="2"/>
</dbReference>
<accession>A0A1H9XUD5</accession>
<evidence type="ECO:0000259" key="2">
    <source>
        <dbReference type="PROSITE" id="PS50093"/>
    </source>
</evidence>
<dbReference type="InterPro" id="IPR051553">
    <property type="entry name" value="Ran_GTPase-activating"/>
</dbReference>
<dbReference type="SUPFAM" id="SSF50985">
    <property type="entry name" value="RCC1/BLIP-II"/>
    <property type="match status" value="2"/>
</dbReference>
<dbReference type="InterPro" id="IPR009091">
    <property type="entry name" value="RCC1/BLIP-II"/>
</dbReference>
<feature type="domain" description="PKD" evidence="2">
    <location>
        <begin position="500"/>
        <end position="569"/>
    </location>
</feature>
<dbReference type="EMBL" id="FOFT01000017">
    <property type="protein sequence ID" value="SES49303.1"/>
    <property type="molecule type" value="Genomic_DNA"/>
</dbReference>
<evidence type="ECO:0000313" key="4">
    <source>
        <dbReference type="Proteomes" id="UP000199028"/>
    </source>
</evidence>
<dbReference type="InterPro" id="IPR000601">
    <property type="entry name" value="PKD_dom"/>
</dbReference>
<gene>
    <name evidence="3" type="ORF">SAMN05216195_117136</name>
</gene>
<dbReference type="SMART" id="SM00089">
    <property type="entry name" value="PKD"/>
    <property type="match status" value="2"/>
</dbReference>
<dbReference type="Proteomes" id="UP000199028">
    <property type="component" value="Unassembled WGS sequence"/>
</dbReference>
<keyword evidence="4" id="KW-1185">Reference proteome</keyword>
<dbReference type="RefSeq" id="WP_114773917.1">
    <property type="nucleotide sequence ID" value="NZ_FOFT01000017.1"/>
</dbReference>
<organism evidence="3 4">
    <name type="scientific">Lentzea flaviverrucosa</name>
    <dbReference type="NCBI Taxonomy" id="200379"/>
    <lineage>
        <taxon>Bacteria</taxon>
        <taxon>Bacillati</taxon>
        <taxon>Actinomycetota</taxon>
        <taxon>Actinomycetes</taxon>
        <taxon>Pseudonocardiales</taxon>
        <taxon>Pseudonocardiaceae</taxon>
        <taxon>Lentzea</taxon>
    </lineage>
</organism>
<dbReference type="PROSITE" id="PS50012">
    <property type="entry name" value="RCC1_3"/>
    <property type="match status" value="2"/>
</dbReference>
<evidence type="ECO:0000256" key="1">
    <source>
        <dbReference type="SAM" id="MobiDB-lite"/>
    </source>
</evidence>
<dbReference type="PROSITE" id="PS00626">
    <property type="entry name" value="RCC1_2"/>
    <property type="match status" value="1"/>
</dbReference>
<dbReference type="OrthoDB" id="3202743at2"/>
<feature type="compositionally biased region" description="Low complexity" evidence="1">
    <location>
        <begin position="380"/>
        <end position="392"/>
    </location>
</feature>
<dbReference type="SUPFAM" id="SSF63829">
    <property type="entry name" value="Calcium-dependent phosphotriesterase"/>
    <property type="match status" value="2"/>
</dbReference>
<dbReference type="InterPro" id="IPR000408">
    <property type="entry name" value="Reg_chr_condens"/>
</dbReference>
<reference evidence="4" key="1">
    <citation type="submission" date="2016-10" db="EMBL/GenBank/DDBJ databases">
        <authorList>
            <person name="Varghese N."/>
            <person name="Submissions S."/>
        </authorList>
    </citation>
    <scope>NUCLEOTIDE SEQUENCE [LARGE SCALE GENOMIC DNA]</scope>
    <source>
        <strain evidence="4">CGMCC 4.578</strain>
    </source>
</reference>